<dbReference type="Proteomes" id="UP001155660">
    <property type="component" value="Chromosome A23"/>
</dbReference>
<keyword evidence="1" id="KW-0175">Coiled coil</keyword>
<evidence type="ECO:0000259" key="3">
    <source>
        <dbReference type="PROSITE" id="PS50041"/>
    </source>
</evidence>
<keyword evidence="2" id="KW-0472">Membrane</keyword>
<gene>
    <name evidence="4" type="primary">LOC122135231</name>
</gene>
<dbReference type="Pfam" id="PF00059">
    <property type="entry name" value="Lectin_C"/>
    <property type="match status" value="1"/>
</dbReference>
<protein>
    <submittedName>
        <fullName evidence="4">C-type lectin domain family 4 member E-like</fullName>
    </submittedName>
</protein>
<accession>A0A9Q9ZQG8</accession>
<name>A0A9Q9ZQG8_CYPCA</name>
<dbReference type="KEGG" id="ccar:122135231"/>
<dbReference type="OrthoDB" id="8950604at2759"/>
<proteinExistence type="predicted"/>
<dbReference type="PROSITE" id="PS50041">
    <property type="entry name" value="C_TYPE_LECTIN_2"/>
    <property type="match status" value="1"/>
</dbReference>
<reference evidence="4" key="1">
    <citation type="submission" date="2025-08" db="UniProtKB">
        <authorList>
            <consortium name="RefSeq"/>
        </authorList>
    </citation>
    <scope>IDENTIFICATION</scope>
    <source>
        <tissue evidence="4">Muscle</tissue>
    </source>
</reference>
<keyword evidence="2" id="KW-0812">Transmembrane</keyword>
<organism evidence="4">
    <name type="scientific">Cyprinus carpio</name>
    <name type="common">Common carp</name>
    <dbReference type="NCBI Taxonomy" id="7962"/>
    <lineage>
        <taxon>Eukaryota</taxon>
        <taxon>Metazoa</taxon>
        <taxon>Chordata</taxon>
        <taxon>Craniata</taxon>
        <taxon>Vertebrata</taxon>
        <taxon>Euteleostomi</taxon>
        <taxon>Actinopterygii</taxon>
        <taxon>Neopterygii</taxon>
        <taxon>Teleostei</taxon>
        <taxon>Ostariophysi</taxon>
        <taxon>Cypriniformes</taxon>
        <taxon>Cyprinidae</taxon>
        <taxon>Cyprininae</taxon>
        <taxon>Cyprinus</taxon>
    </lineage>
</organism>
<dbReference type="RefSeq" id="XP_042569920.1">
    <property type="nucleotide sequence ID" value="XM_042713986.1"/>
</dbReference>
<feature type="coiled-coil region" evidence="1">
    <location>
        <begin position="37"/>
        <end position="64"/>
    </location>
</feature>
<dbReference type="GeneID" id="122135231"/>
<keyword evidence="2" id="KW-1133">Transmembrane helix</keyword>
<evidence type="ECO:0000313" key="4">
    <source>
        <dbReference type="RefSeq" id="XP_042569920.1"/>
    </source>
</evidence>
<feature type="transmembrane region" description="Helical" evidence="2">
    <location>
        <begin position="17"/>
        <end position="40"/>
    </location>
</feature>
<evidence type="ECO:0000256" key="2">
    <source>
        <dbReference type="SAM" id="Phobius"/>
    </source>
</evidence>
<dbReference type="InterPro" id="IPR050111">
    <property type="entry name" value="C-type_lectin/snaclec_domain"/>
</dbReference>
<evidence type="ECO:0000256" key="1">
    <source>
        <dbReference type="SAM" id="Coils"/>
    </source>
</evidence>
<dbReference type="PANTHER" id="PTHR22803">
    <property type="entry name" value="MANNOSE, PHOSPHOLIPASE, LECTIN RECEPTOR RELATED"/>
    <property type="match status" value="1"/>
</dbReference>
<dbReference type="AlphaFoldDB" id="A0A9Q9ZQG8"/>
<dbReference type="SMART" id="SM00034">
    <property type="entry name" value="CLECT"/>
    <property type="match status" value="1"/>
</dbReference>
<sequence length="189" mass="21861">MYIEDGSDSVRNRSSRAAVVCLVLLCVLLLTTVIVLCVTLTQERQQFISNNENLTNERQQLRNELQINFKYLHTRSWTESRRYCTERGTDLIIINNREENDFDKKMFGGTTAYTGLTDSDVEGRWKWVDGTNMISGLWGLGEPNGYIAENCGVIVDNDPRWPTLFGWHDVSCNRDFQWICEKRISLILP</sequence>
<feature type="domain" description="C-type lectin" evidence="3">
    <location>
        <begin position="75"/>
        <end position="181"/>
    </location>
</feature>
<dbReference type="InterPro" id="IPR001304">
    <property type="entry name" value="C-type_lectin-like"/>
</dbReference>